<evidence type="ECO:0000256" key="1">
    <source>
        <dbReference type="ARBA" id="ARBA00004141"/>
    </source>
</evidence>
<feature type="transmembrane region" description="Helical" evidence="6">
    <location>
        <begin position="135"/>
        <end position="158"/>
    </location>
</feature>
<evidence type="ECO:0000256" key="4">
    <source>
        <dbReference type="ARBA" id="ARBA00022989"/>
    </source>
</evidence>
<organism evidence="8 9">
    <name type="scientific">Hymenoscyphus fraxineus</name>
    <dbReference type="NCBI Taxonomy" id="746836"/>
    <lineage>
        <taxon>Eukaryota</taxon>
        <taxon>Fungi</taxon>
        <taxon>Dikarya</taxon>
        <taxon>Ascomycota</taxon>
        <taxon>Pezizomycotina</taxon>
        <taxon>Leotiomycetes</taxon>
        <taxon>Helotiales</taxon>
        <taxon>Helotiaceae</taxon>
        <taxon>Hymenoscyphus</taxon>
    </lineage>
</organism>
<feature type="transmembrane region" description="Helical" evidence="6">
    <location>
        <begin position="199"/>
        <end position="220"/>
    </location>
</feature>
<dbReference type="OrthoDB" id="3639251at2759"/>
<evidence type="ECO:0000256" key="3">
    <source>
        <dbReference type="ARBA" id="ARBA00022692"/>
    </source>
</evidence>
<dbReference type="Pfam" id="PF07690">
    <property type="entry name" value="MFS_1"/>
    <property type="match status" value="1"/>
</dbReference>
<evidence type="ECO:0000256" key="5">
    <source>
        <dbReference type="ARBA" id="ARBA00023136"/>
    </source>
</evidence>
<dbReference type="AlphaFoldDB" id="A0A9N9PL91"/>
<feature type="transmembrane region" description="Helical" evidence="6">
    <location>
        <begin position="306"/>
        <end position="331"/>
    </location>
</feature>
<evidence type="ECO:0000313" key="8">
    <source>
        <dbReference type="EMBL" id="CAG8950841.1"/>
    </source>
</evidence>
<sequence length="508" mass="56251">MMSVHDSEKDAPPTYEKIDIHAVERTPTAEANDAAIAQFTPEEQKKIIHRIDRRLVVTLGVLYCCSLMDRVNLSSANIAGFLRLPRFYSNLRIYRMARGPGSLHLVGAQYSLIVLLFFIPYVIFQPPATVLMRKIGPRIFLTAIVILWGICIMCFGFVEKWHQMAGLRIILGVLEAGFFPGSAYLMSCWYTRYELQKRYAVFYLIGSLASACSGILAYGIMQMHGLGNLAGWRWIFIMEGLITCAVGFGAWFLIVDFPELAARSWRFLNERETAFVVARIQLDRDDAVPTTFSAIAYMKNALDLKVWGFALIFGLSTTVTYAIAYFLPIILVRGMGFTIAEGQCLVAPPYACAALFMYLMAMMSDKFRNRGGVVIFNALLGLIGLPLLGYAKNNGVRYFGVFLATIGANGNIPAILTYQANNIRGQWKRALCSATLVGFGGIGGIMGSTVFRDQDAPKYGPGILTCILANGVIILVVGLLSLKFHLANKRADRGGKIIEGQEGFRYTL</sequence>
<comment type="subcellular location">
    <subcellularLocation>
        <location evidence="1">Membrane</location>
        <topology evidence="1">Multi-pass membrane protein</topology>
    </subcellularLocation>
</comment>
<feature type="domain" description="Major facilitator superfamily (MFS) profile" evidence="7">
    <location>
        <begin position="58"/>
        <end position="490"/>
    </location>
</feature>
<evidence type="ECO:0000256" key="2">
    <source>
        <dbReference type="ARBA" id="ARBA00022448"/>
    </source>
</evidence>
<feature type="transmembrane region" description="Helical" evidence="6">
    <location>
        <begin position="232"/>
        <end position="254"/>
    </location>
</feature>
<dbReference type="PROSITE" id="PS50850">
    <property type="entry name" value="MFS"/>
    <property type="match status" value="1"/>
</dbReference>
<keyword evidence="2" id="KW-0813">Transport</keyword>
<keyword evidence="9" id="KW-1185">Reference proteome</keyword>
<dbReference type="SUPFAM" id="SSF103473">
    <property type="entry name" value="MFS general substrate transporter"/>
    <property type="match status" value="1"/>
</dbReference>
<keyword evidence="4 6" id="KW-1133">Transmembrane helix</keyword>
<dbReference type="GO" id="GO:0022857">
    <property type="term" value="F:transmembrane transporter activity"/>
    <property type="evidence" value="ECO:0007669"/>
    <property type="project" value="InterPro"/>
</dbReference>
<dbReference type="GO" id="GO:0016020">
    <property type="term" value="C:membrane"/>
    <property type="evidence" value="ECO:0007669"/>
    <property type="project" value="UniProtKB-SubCell"/>
</dbReference>
<proteinExistence type="predicted"/>
<keyword evidence="3 6" id="KW-0812">Transmembrane</keyword>
<feature type="transmembrane region" description="Helical" evidence="6">
    <location>
        <begin position="430"/>
        <end position="450"/>
    </location>
</feature>
<feature type="transmembrane region" description="Helical" evidence="6">
    <location>
        <begin position="397"/>
        <end position="418"/>
    </location>
</feature>
<dbReference type="PANTHER" id="PTHR43791:SF47">
    <property type="entry name" value="MAJOR FACILITATOR SUPERFAMILY (MFS) PROFILE DOMAIN-CONTAINING PROTEIN-RELATED"/>
    <property type="match status" value="1"/>
</dbReference>
<gene>
    <name evidence="8" type="ORF">HYFRA_00003058</name>
</gene>
<protein>
    <recommendedName>
        <fullName evidence="7">Major facilitator superfamily (MFS) profile domain-containing protein</fullName>
    </recommendedName>
</protein>
<dbReference type="InterPro" id="IPR036259">
    <property type="entry name" value="MFS_trans_sf"/>
</dbReference>
<keyword evidence="5 6" id="KW-0472">Membrane</keyword>
<feature type="transmembrane region" description="Helical" evidence="6">
    <location>
        <begin position="462"/>
        <end position="482"/>
    </location>
</feature>
<dbReference type="FunFam" id="1.20.1250.20:FF:000409">
    <property type="entry name" value="MFS general substrate transporter"/>
    <property type="match status" value="1"/>
</dbReference>
<feature type="transmembrane region" description="Helical" evidence="6">
    <location>
        <begin position="102"/>
        <end position="123"/>
    </location>
</feature>
<comment type="caution">
    <text evidence="8">The sequence shown here is derived from an EMBL/GenBank/DDBJ whole genome shotgun (WGS) entry which is preliminary data.</text>
</comment>
<dbReference type="Gene3D" id="1.20.1250.20">
    <property type="entry name" value="MFS general substrate transporter like domains"/>
    <property type="match status" value="2"/>
</dbReference>
<dbReference type="FunFam" id="1.20.1250.20:FF:000511">
    <property type="entry name" value="MFS general substrate transporter"/>
    <property type="match status" value="1"/>
</dbReference>
<dbReference type="Proteomes" id="UP000696280">
    <property type="component" value="Unassembled WGS sequence"/>
</dbReference>
<dbReference type="InterPro" id="IPR020846">
    <property type="entry name" value="MFS_dom"/>
</dbReference>
<feature type="transmembrane region" description="Helical" evidence="6">
    <location>
        <begin position="371"/>
        <end position="391"/>
    </location>
</feature>
<evidence type="ECO:0000313" key="9">
    <source>
        <dbReference type="Proteomes" id="UP000696280"/>
    </source>
</evidence>
<reference evidence="8" key="1">
    <citation type="submission" date="2021-07" db="EMBL/GenBank/DDBJ databases">
        <authorList>
            <person name="Durling M."/>
        </authorList>
    </citation>
    <scope>NUCLEOTIDE SEQUENCE</scope>
</reference>
<evidence type="ECO:0000256" key="6">
    <source>
        <dbReference type="SAM" id="Phobius"/>
    </source>
</evidence>
<dbReference type="PANTHER" id="PTHR43791">
    <property type="entry name" value="PERMEASE-RELATED"/>
    <property type="match status" value="1"/>
</dbReference>
<evidence type="ECO:0000259" key="7">
    <source>
        <dbReference type="PROSITE" id="PS50850"/>
    </source>
</evidence>
<name>A0A9N9PL91_9HELO</name>
<dbReference type="EMBL" id="CAJVRL010000038">
    <property type="protein sequence ID" value="CAG8950841.1"/>
    <property type="molecule type" value="Genomic_DNA"/>
</dbReference>
<accession>A0A9N9PL91</accession>
<feature type="transmembrane region" description="Helical" evidence="6">
    <location>
        <begin position="337"/>
        <end position="359"/>
    </location>
</feature>
<dbReference type="InterPro" id="IPR011701">
    <property type="entry name" value="MFS"/>
</dbReference>